<proteinExistence type="inferred from homology"/>
<evidence type="ECO:0000313" key="5">
    <source>
        <dbReference type="EMBL" id="MFC5401750.1"/>
    </source>
</evidence>
<comment type="caution">
    <text evidence="5">The sequence shown here is derived from an EMBL/GenBank/DDBJ whole genome shotgun (WGS) entry which is preliminary data.</text>
</comment>
<keyword evidence="2 4" id="KW-1005">Bacterial flagellum biogenesis</keyword>
<keyword evidence="6" id="KW-1185">Reference proteome</keyword>
<dbReference type="PANTHER" id="PTHR39190:SF1">
    <property type="entry name" value="FLAGELLAR ASSEMBLY FACTOR FLIW"/>
    <property type="match status" value="1"/>
</dbReference>
<gene>
    <name evidence="4 5" type="primary">fliW</name>
    <name evidence="5" type="ORF">ACFPOF_03305</name>
</gene>
<comment type="subunit">
    <text evidence="4">Interacts with translational regulator CsrA and flagellin(s).</text>
</comment>
<comment type="subcellular location">
    <subcellularLocation>
        <location evidence="4">Cytoplasm</location>
    </subcellularLocation>
</comment>
<sequence length="150" mass="17203">MRIETTRFGHIEVKEETVFVFAEGIPGFEQEREFCVVQFEEHLPFKYLQSLHAPEVSFIIVNPFEFVTSYEFDLSEVDMEVLQVKATQIETAKDLLIYTIVNMNDELSEATINLAAPVLLNSASKQGRQIVLMQGNYATKHRLFEPAPTE</sequence>
<keyword evidence="3 4" id="KW-0810">Translation regulation</keyword>
<organism evidence="5 6">
    <name type="scientific">Cohnella soli</name>
    <dbReference type="NCBI Taxonomy" id="425005"/>
    <lineage>
        <taxon>Bacteria</taxon>
        <taxon>Bacillati</taxon>
        <taxon>Bacillota</taxon>
        <taxon>Bacilli</taxon>
        <taxon>Bacillales</taxon>
        <taxon>Paenibacillaceae</taxon>
        <taxon>Cohnella</taxon>
    </lineage>
</organism>
<dbReference type="PANTHER" id="PTHR39190">
    <property type="entry name" value="FLAGELLAR ASSEMBLY FACTOR FLIW"/>
    <property type="match status" value="1"/>
</dbReference>
<dbReference type="Proteomes" id="UP001596113">
    <property type="component" value="Unassembled WGS sequence"/>
</dbReference>
<keyword evidence="5" id="KW-0969">Cilium</keyword>
<protein>
    <recommendedName>
        <fullName evidence="4">Flagellar assembly factor FliW</fullName>
    </recommendedName>
</protein>
<comment type="similarity">
    <text evidence="4">Belongs to the FliW family.</text>
</comment>
<dbReference type="EMBL" id="JBHSMI010000005">
    <property type="protein sequence ID" value="MFC5401750.1"/>
    <property type="molecule type" value="Genomic_DNA"/>
</dbReference>
<dbReference type="Pfam" id="PF02623">
    <property type="entry name" value="FliW"/>
    <property type="match status" value="1"/>
</dbReference>
<dbReference type="InterPro" id="IPR024046">
    <property type="entry name" value="Flagellar_assmbl_FliW_dom_sf"/>
</dbReference>
<reference evidence="6" key="1">
    <citation type="journal article" date="2019" name="Int. J. Syst. Evol. Microbiol.">
        <title>The Global Catalogue of Microorganisms (GCM) 10K type strain sequencing project: providing services to taxonomists for standard genome sequencing and annotation.</title>
        <authorList>
            <consortium name="The Broad Institute Genomics Platform"/>
            <consortium name="The Broad Institute Genome Sequencing Center for Infectious Disease"/>
            <person name="Wu L."/>
            <person name="Ma J."/>
        </authorList>
    </citation>
    <scope>NUCLEOTIDE SEQUENCE [LARGE SCALE GENOMIC DNA]</scope>
    <source>
        <strain evidence="6">CGMCC 1.18575</strain>
    </source>
</reference>
<accession>A0ABW0HMX8</accession>
<name>A0ABW0HMX8_9BACL</name>
<evidence type="ECO:0000256" key="2">
    <source>
        <dbReference type="ARBA" id="ARBA00022795"/>
    </source>
</evidence>
<dbReference type="RefSeq" id="WP_378129602.1">
    <property type="nucleotide sequence ID" value="NZ_JBHSMI010000005.1"/>
</dbReference>
<keyword evidence="4" id="KW-0143">Chaperone</keyword>
<keyword evidence="1 4" id="KW-0963">Cytoplasm</keyword>
<evidence type="ECO:0000256" key="4">
    <source>
        <dbReference type="HAMAP-Rule" id="MF_01185"/>
    </source>
</evidence>
<dbReference type="InterPro" id="IPR003775">
    <property type="entry name" value="Flagellar_assembly_factor_FliW"/>
</dbReference>
<evidence type="ECO:0000256" key="3">
    <source>
        <dbReference type="ARBA" id="ARBA00022845"/>
    </source>
</evidence>
<dbReference type="Gene3D" id="2.30.290.10">
    <property type="entry name" value="BH3618-like"/>
    <property type="match status" value="1"/>
</dbReference>
<dbReference type="HAMAP" id="MF_01185">
    <property type="entry name" value="FliW"/>
    <property type="match status" value="1"/>
</dbReference>
<dbReference type="SUPFAM" id="SSF141457">
    <property type="entry name" value="BH3618-like"/>
    <property type="match status" value="1"/>
</dbReference>
<evidence type="ECO:0000313" key="6">
    <source>
        <dbReference type="Proteomes" id="UP001596113"/>
    </source>
</evidence>
<evidence type="ECO:0000256" key="1">
    <source>
        <dbReference type="ARBA" id="ARBA00022490"/>
    </source>
</evidence>
<keyword evidence="5" id="KW-0282">Flagellum</keyword>
<keyword evidence="5" id="KW-0966">Cell projection</keyword>
<dbReference type="NCBIfam" id="NF009793">
    <property type="entry name" value="PRK13285.1-1"/>
    <property type="match status" value="1"/>
</dbReference>
<comment type="function">
    <text evidence="4">Acts as an anti-CsrA protein, binds CsrA and prevents it from repressing translation of its target genes, one of which is flagellin. Binds to flagellin and participates in the assembly of the flagellum.</text>
</comment>